<dbReference type="Gramene" id="TraesCSU02G205100.1">
    <property type="protein sequence ID" value="TraesCSU02G205100.1"/>
    <property type="gene ID" value="TraesCSU02G205100"/>
</dbReference>
<dbReference type="Proteomes" id="UP000019116">
    <property type="component" value="Chromosome Un"/>
</dbReference>
<dbReference type="PaxDb" id="4565-Traes_1AL_D0787AEE5.1"/>
<dbReference type="InterPro" id="IPR032675">
    <property type="entry name" value="LRR_dom_sf"/>
</dbReference>
<evidence type="ECO:0008006" key="3">
    <source>
        <dbReference type="Google" id="ProtNLM"/>
    </source>
</evidence>
<organism evidence="1">
    <name type="scientific">Triticum aestivum</name>
    <name type="common">Wheat</name>
    <dbReference type="NCBI Taxonomy" id="4565"/>
    <lineage>
        <taxon>Eukaryota</taxon>
        <taxon>Viridiplantae</taxon>
        <taxon>Streptophyta</taxon>
        <taxon>Embryophyta</taxon>
        <taxon>Tracheophyta</taxon>
        <taxon>Spermatophyta</taxon>
        <taxon>Magnoliopsida</taxon>
        <taxon>Liliopsida</taxon>
        <taxon>Poales</taxon>
        <taxon>Poaceae</taxon>
        <taxon>BOP clade</taxon>
        <taxon>Pooideae</taxon>
        <taxon>Triticodae</taxon>
        <taxon>Triticeae</taxon>
        <taxon>Triticinae</taxon>
        <taxon>Triticum</taxon>
    </lineage>
</organism>
<keyword evidence="2" id="KW-1185">Reference proteome</keyword>
<dbReference type="SUPFAM" id="SSF52058">
    <property type="entry name" value="L domain-like"/>
    <property type="match status" value="1"/>
</dbReference>
<dbReference type="OMA" id="CFIDEQE"/>
<reference evidence="1" key="2">
    <citation type="submission" date="2018-10" db="UniProtKB">
        <authorList>
            <consortium name="EnsemblPlants"/>
        </authorList>
    </citation>
    <scope>IDENTIFICATION</scope>
</reference>
<proteinExistence type="predicted"/>
<dbReference type="OrthoDB" id="695275at2759"/>
<dbReference type="Gramene" id="TraesCLE_scaffold_043160_01G000200.1">
    <property type="protein sequence ID" value="TraesCLE_scaffold_043160_01G000200.1"/>
    <property type="gene ID" value="TraesCLE_scaffold_043160_01G000200"/>
</dbReference>
<evidence type="ECO:0000313" key="1">
    <source>
        <dbReference type="EnsemblPlants" id="TraesCSU02G225100.1"/>
    </source>
</evidence>
<dbReference type="Gramene" id="TraesCSU02G225100.1">
    <property type="protein sequence ID" value="TraesCSU02G225100.1"/>
    <property type="gene ID" value="TraesCSU02G225100"/>
</dbReference>
<accession>A0A341ZFM5</accession>
<evidence type="ECO:0000313" key="2">
    <source>
        <dbReference type="Proteomes" id="UP000019116"/>
    </source>
</evidence>
<dbReference type="EnsemblPlants" id="TraesCSU02G225100.1">
    <property type="protein sequence ID" value="TraesCSU02G225100.1"/>
    <property type="gene ID" value="TraesCSU02G225100"/>
</dbReference>
<dbReference type="Gramene" id="TraesCSU03G0378400.1">
    <property type="protein sequence ID" value="TraesCSU03G0378400.1.CDS"/>
    <property type="gene ID" value="TraesCSU03G0378400"/>
</dbReference>
<sequence length="98" mass="11118">MERFNKEQEDALQLLSSLQELEFWSFNDLQQLPAGLRNLTSLKKLSVYSCPAVLSLPNDALPDSLKMLDIFSCSEELKQYCRGLVGTDSALEFSCTFF</sequence>
<dbReference type="AlphaFoldDB" id="A0A341ZFM5"/>
<dbReference type="Gene3D" id="3.80.10.10">
    <property type="entry name" value="Ribonuclease Inhibitor"/>
    <property type="match status" value="1"/>
</dbReference>
<reference evidence="1" key="1">
    <citation type="submission" date="2018-08" db="EMBL/GenBank/DDBJ databases">
        <authorList>
            <person name="Rossello M."/>
        </authorList>
    </citation>
    <scope>NUCLEOTIDE SEQUENCE [LARGE SCALE GENOMIC DNA]</scope>
    <source>
        <strain evidence="1">cv. Chinese Spring</strain>
    </source>
</reference>
<dbReference type="Gramene" id="TraesWEE_scaffold_030964_01G000200.1">
    <property type="protein sequence ID" value="TraesWEE_scaffold_030964_01G000200.1"/>
    <property type="gene ID" value="TraesWEE_scaffold_030964_01G000200"/>
</dbReference>
<dbReference type="EnsemblPlants" id="TraesCSU02G205100.1">
    <property type="protein sequence ID" value="TraesCSU02G205100.1"/>
    <property type="gene ID" value="TraesCSU02G205100"/>
</dbReference>
<name>A0A341ZFM5_WHEAT</name>
<protein>
    <recommendedName>
        <fullName evidence="3">NB-ARC domain-containing protein</fullName>
    </recommendedName>
</protein>
<dbReference type="Gramene" id="TraesCSU03G0317000.1">
    <property type="protein sequence ID" value="TraesCSU03G0317000.1.CDS"/>
    <property type="gene ID" value="TraesCSU03G0317000"/>
</dbReference>